<dbReference type="InterPro" id="IPR050855">
    <property type="entry name" value="NDM-1-like"/>
</dbReference>
<organism evidence="3 4">
    <name type="scientific">Vulcanimicrobium alpinum</name>
    <dbReference type="NCBI Taxonomy" id="3016050"/>
    <lineage>
        <taxon>Bacteria</taxon>
        <taxon>Bacillati</taxon>
        <taxon>Vulcanimicrobiota</taxon>
        <taxon>Vulcanimicrobiia</taxon>
        <taxon>Vulcanimicrobiales</taxon>
        <taxon>Vulcanimicrobiaceae</taxon>
        <taxon>Vulcanimicrobium</taxon>
    </lineage>
</organism>
<dbReference type="PANTHER" id="PTHR42951">
    <property type="entry name" value="METALLO-BETA-LACTAMASE DOMAIN-CONTAINING"/>
    <property type="match status" value="1"/>
</dbReference>
<gene>
    <name evidence="3" type="ORF">WPS_08260</name>
</gene>
<dbReference type="EMBL" id="AP025523">
    <property type="protein sequence ID" value="BDE05550.1"/>
    <property type="molecule type" value="Genomic_DNA"/>
</dbReference>
<evidence type="ECO:0000259" key="2">
    <source>
        <dbReference type="SMART" id="SM00849"/>
    </source>
</evidence>
<sequence length="352" mass="36676">MIVVMHAHASRSAFLAALAGAAAGIAVPARARAAALPEMIALAPGVSYVRGDIENALTCNTGVIESAGRLSLVDAAVPDGAAAALQAIRAHSALPLARVIDTHYHLDHTYGNAFWNDHGAEPIAVEGLAAELASAEPELFGGGPGLWQKMSSSLASLKSSRPLAPRYAPSGTTFEAAGRAFSLIHPGVAHTRSDAVVWLPKERILFTGDLVANGPYNAVADSTIGSWIGVLDRLRALGPAIVVPGHGDAGGPELIDRQQGYFRAVTAAVDAAVAAGKDVGAEIPAMRERLRADPATAKYVNDHHLAYSAFFAFHDLAAKIYHERTGKTLARLPGLPPPARCCGDLARYRSAT</sequence>
<feature type="chain" id="PRO_5043052719" description="Metallo-beta-lactamase domain-containing protein" evidence="1">
    <location>
        <begin position="34"/>
        <end position="352"/>
    </location>
</feature>
<name>A0AAN2C8H6_UNVUL</name>
<dbReference type="CDD" id="cd16282">
    <property type="entry name" value="metallo-hydrolase-like_MBL-fold"/>
    <property type="match status" value="1"/>
</dbReference>
<keyword evidence="4" id="KW-1185">Reference proteome</keyword>
<accession>A0AAN2C8H6</accession>
<dbReference type="AlphaFoldDB" id="A0AAN2C8H6"/>
<proteinExistence type="predicted"/>
<dbReference type="InterPro" id="IPR036866">
    <property type="entry name" value="RibonucZ/Hydroxyglut_hydro"/>
</dbReference>
<evidence type="ECO:0000256" key="1">
    <source>
        <dbReference type="SAM" id="SignalP"/>
    </source>
</evidence>
<protein>
    <recommendedName>
        <fullName evidence="2">Metallo-beta-lactamase domain-containing protein</fullName>
    </recommendedName>
</protein>
<evidence type="ECO:0000313" key="3">
    <source>
        <dbReference type="EMBL" id="BDE05550.1"/>
    </source>
</evidence>
<dbReference type="SUPFAM" id="SSF56281">
    <property type="entry name" value="Metallo-hydrolase/oxidoreductase"/>
    <property type="match status" value="1"/>
</dbReference>
<feature type="domain" description="Metallo-beta-lactamase" evidence="2">
    <location>
        <begin position="58"/>
        <end position="246"/>
    </location>
</feature>
<dbReference type="Gene3D" id="3.60.15.10">
    <property type="entry name" value="Ribonuclease Z/Hydroxyacylglutathione hydrolase-like"/>
    <property type="match status" value="1"/>
</dbReference>
<dbReference type="Proteomes" id="UP001317532">
    <property type="component" value="Chromosome"/>
</dbReference>
<feature type="signal peptide" evidence="1">
    <location>
        <begin position="1"/>
        <end position="33"/>
    </location>
</feature>
<dbReference type="InterPro" id="IPR001279">
    <property type="entry name" value="Metallo-B-lactamas"/>
</dbReference>
<reference evidence="3 4" key="1">
    <citation type="journal article" date="2022" name="ISME Commun">
        <title>Vulcanimicrobium alpinus gen. nov. sp. nov., the first cultivated representative of the candidate phylum 'Eremiobacterota', is a metabolically versatile aerobic anoxygenic phototroph.</title>
        <authorList>
            <person name="Yabe S."/>
            <person name="Muto K."/>
            <person name="Abe K."/>
            <person name="Yokota A."/>
            <person name="Staudigel H."/>
            <person name="Tebo B.M."/>
        </authorList>
    </citation>
    <scope>NUCLEOTIDE SEQUENCE [LARGE SCALE GENOMIC DNA]</scope>
    <source>
        <strain evidence="3 4">WC8-2</strain>
    </source>
</reference>
<dbReference type="PANTHER" id="PTHR42951:SF4">
    <property type="entry name" value="ACYL-COENZYME A THIOESTERASE MBLAC2"/>
    <property type="match status" value="1"/>
</dbReference>
<keyword evidence="1" id="KW-0732">Signal</keyword>
<evidence type="ECO:0000313" key="4">
    <source>
        <dbReference type="Proteomes" id="UP001317532"/>
    </source>
</evidence>
<dbReference type="SMART" id="SM00849">
    <property type="entry name" value="Lactamase_B"/>
    <property type="match status" value="1"/>
</dbReference>
<dbReference type="Pfam" id="PF00753">
    <property type="entry name" value="Lactamase_B"/>
    <property type="match status" value="1"/>
</dbReference>
<dbReference type="KEGG" id="vab:WPS_08260"/>